<accession>A0AAE0PWE4</accession>
<keyword evidence="2" id="KW-1185">Reference proteome</keyword>
<dbReference type="Proteomes" id="UP001274896">
    <property type="component" value="Unassembled WGS sequence"/>
</dbReference>
<protein>
    <submittedName>
        <fullName evidence="1">Uncharacterized protein</fullName>
    </submittedName>
</protein>
<organism evidence="1 2">
    <name type="scientific">Hemibagrus guttatus</name>
    <dbReference type="NCBI Taxonomy" id="175788"/>
    <lineage>
        <taxon>Eukaryota</taxon>
        <taxon>Metazoa</taxon>
        <taxon>Chordata</taxon>
        <taxon>Craniata</taxon>
        <taxon>Vertebrata</taxon>
        <taxon>Euteleostomi</taxon>
        <taxon>Actinopterygii</taxon>
        <taxon>Neopterygii</taxon>
        <taxon>Teleostei</taxon>
        <taxon>Ostariophysi</taxon>
        <taxon>Siluriformes</taxon>
        <taxon>Bagridae</taxon>
        <taxon>Hemibagrus</taxon>
    </lineage>
</organism>
<dbReference type="AlphaFoldDB" id="A0AAE0PWE4"/>
<gene>
    <name evidence="1" type="ORF">QTP70_031354</name>
</gene>
<comment type="caution">
    <text evidence="1">The sequence shown here is derived from an EMBL/GenBank/DDBJ whole genome shotgun (WGS) entry which is preliminary data.</text>
</comment>
<evidence type="ECO:0000313" key="1">
    <source>
        <dbReference type="EMBL" id="KAK3508493.1"/>
    </source>
</evidence>
<dbReference type="EMBL" id="JAUCMX010000028">
    <property type="protein sequence ID" value="KAK3508493.1"/>
    <property type="molecule type" value="Genomic_DNA"/>
</dbReference>
<sequence length="68" mass="7687">MRTAEKIIGVSLPSITDIYFRRCILKALTHTLHPPAVRKEQQFRLGTAMQTIFAQSLSYAGVMNTHLN</sequence>
<proteinExistence type="predicted"/>
<reference evidence="1" key="1">
    <citation type="submission" date="2023-06" db="EMBL/GenBank/DDBJ databases">
        <title>Male Hemibagrus guttatus genome.</title>
        <authorList>
            <person name="Bian C."/>
        </authorList>
    </citation>
    <scope>NUCLEOTIDE SEQUENCE</scope>
    <source>
        <strain evidence="1">Male_cb2023</strain>
        <tissue evidence="1">Muscle</tissue>
    </source>
</reference>
<evidence type="ECO:0000313" key="2">
    <source>
        <dbReference type="Proteomes" id="UP001274896"/>
    </source>
</evidence>
<name>A0AAE0PWE4_9TELE</name>